<sequence length="85" mass="9177" precursor="true">MMGLMDSRRLRHCAVIVSMLGMLLSATTSAQDAAAITAMQQSMQTFMREVQSGQHKAAASTAAKLIPMAERLMGEGNPDVVRMHV</sequence>
<keyword evidence="3" id="KW-1185">Reference proteome</keyword>
<name>A0A5C6EJN0_9BACT</name>
<evidence type="ECO:0000256" key="1">
    <source>
        <dbReference type="SAM" id="SignalP"/>
    </source>
</evidence>
<accession>A0A5C6EJN0</accession>
<evidence type="ECO:0000313" key="2">
    <source>
        <dbReference type="EMBL" id="TWU48625.1"/>
    </source>
</evidence>
<evidence type="ECO:0000313" key="3">
    <source>
        <dbReference type="Proteomes" id="UP000318288"/>
    </source>
</evidence>
<gene>
    <name evidence="2" type="ORF">Poly51_45260</name>
</gene>
<protein>
    <submittedName>
        <fullName evidence="2">Uncharacterized protein</fullName>
    </submittedName>
</protein>
<dbReference type="AlphaFoldDB" id="A0A5C6EJN0"/>
<feature type="signal peptide" evidence="1">
    <location>
        <begin position="1"/>
        <end position="30"/>
    </location>
</feature>
<proteinExistence type="predicted"/>
<comment type="caution">
    <text evidence="2">The sequence shown here is derived from an EMBL/GenBank/DDBJ whole genome shotgun (WGS) entry which is preliminary data.</text>
</comment>
<feature type="chain" id="PRO_5022739584" evidence="1">
    <location>
        <begin position="31"/>
        <end position="85"/>
    </location>
</feature>
<keyword evidence="1" id="KW-0732">Signal</keyword>
<organism evidence="2 3">
    <name type="scientific">Rubripirellula tenax</name>
    <dbReference type="NCBI Taxonomy" id="2528015"/>
    <lineage>
        <taxon>Bacteria</taxon>
        <taxon>Pseudomonadati</taxon>
        <taxon>Planctomycetota</taxon>
        <taxon>Planctomycetia</taxon>
        <taxon>Pirellulales</taxon>
        <taxon>Pirellulaceae</taxon>
        <taxon>Rubripirellula</taxon>
    </lineage>
</organism>
<dbReference type="Proteomes" id="UP000318288">
    <property type="component" value="Unassembled WGS sequence"/>
</dbReference>
<reference evidence="2 3" key="1">
    <citation type="submission" date="2019-02" db="EMBL/GenBank/DDBJ databases">
        <title>Deep-cultivation of Planctomycetes and their phenomic and genomic characterization uncovers novel biology.</title>
        <authorList>
            <person name="Wiegand S."/>
            <person name="Jogler M."/>
            <person name="Boedeker C."/>
            <person name="Pinto D."/>
            <person name="Vollmers J."/>
            <person name="Rivas-Marin E."/>
            <person name="Kohn T."/>
            <person name="Peeters S.H."/>
            <person name="Heuer A."/>
            <person name="Rast P."/>
            <person name="Oberbeckmann S."/>
            <person name="Bunk B."/>
            <person name="Jeske O."/>
            <person name="Meyerdierks A."/>
            <person name="Storesund J.E."/>
            <person name="Kallscheuer N."/>
            <person name="Luecker S."/>
            <person name="Lage O.M."/>
            <person name="Pohl T."/>
            <person name="Merkel B.J."/>
            <person name="Hornburger P."/>
            <person name="Mueller R.-W."/>
            <person name="Bruemmer F."/>
            <person name="Labrenz M."/>
            <person name="Spormann A.M."/>
            <person name="Op Den Camp H."/>
            <person name="Overmann J."/>
            <person name="Amann R."/>
            <person name="Jetten M.S.M."/>
            <person name="Mascher T."/>
            <person name="Medema M.H."/>
            <person name="Devos D.P."/>
            <person name="Kaster A.-K."/>
            <person name="Ovreas L."/>
            <person name="Rohde M."/>
            <person name="Galperin M.Y."/>
            <person name="Jogler C."/>
        </authorList>
    </citation>
    <scope>NUCLEOTIDE SEQUENCE [LARGE SCALE GENOMIC DNA]</scope>
    <source>
        <strain evidence="2 3">Poly51</strain>
    </source>
</reference>
<dbReference type="EMBL" id="SJPW01000006">
    <property type="protein sequence ID" value="TWU48625.1"/>
    <property type="molecule type" value="Genomic_DNA"/>
</dbReference>